<dbReference type="GO" id="GO:0003677">
    <property type="term" value="F:DNA binding"/>
    <property type="evidence" value="ECO:0007669"/>
    <property type="project" value="InterPro"/>
</dbReference>
<dbReference type="InterPro" id="IPR036887">
    <property type="entry name" value="HTH_APSES_sf"/>
</dbReference>
<feature type="domain" description="HTH APSES-type" evidence="6">
    <location>
        <begin position="64"/>
        <end position="181"/>
    </location>
</feature>
<dbReference type="OrthoDB" id="5346159at2759"/>
<dbReference type="SMART" id="SM01252">
    <property type="entry name" value="KilA-N"/>
    <property type="match status" value="1"/>
</dbReference>
<accession>A0A8J8W1K4</accession>
<feature type="compositionally biased region" description="Polar residues" evidence="5">
    <location>
        <begin position="344"/>
        <end position="359"/>
    </location>
</feature>
<dbReference type="SUPFAM" id="SSF54616">
    <property type="entry name" value="DNA-binding domain of Mlu1-box binding protein MBP1"/>
    <property type="match status" value="1"/>
</dbReference>
<gene>
    <name evidence="7" type="ORF">PECM_006744</name>
</gene>
<evidence type="ECO:0000256" key="5">
    <source>
        <dbReference type="SAM" id="MobiDB-lite"/>
    </source>
</evidence>
<dbReference type="AlphaFoldDB" id="A0A8J8W1K4"/>
<dbReference type="InterPro" id="IPR018004">
    <property type="entry name" value="KilA/APSES_HTH"/>
</dbReference>
<dbReference type="PANTHER" id="PTHR38044:SF1">
    <property type="entry name" value="BOUQUET FORMATION PROTEIN 4"/>
    <property type="match status" value="1"/>
</dbReference>
<evidence type="ECO:0000259" key="6">
    <source>
        <dbReference type="PROSITE" id="PS51299"/>
    </source>
</evidence>
<dbReference type="Gene3D" id="3.10.260.10">
    <property type="entry name" value="Transcription regulator HTH, APSES-type DNA-binding domain"/>
    <property type="match status" value="1"/>
</dbReference>
<dbReference type="GO" id="GO:0070197">
    <property type="term" value="P:meiotic attachment of telomere to nuclear envelope"/>
    <property type="evidence" value="ECO:0007669"/>
    <property type="project" value="InterPro"/>
</dbReference>
<protein>
    <recommendedName>
        <fullName evidence="1">Cell pattern formation-associated protein stuA</fullName>
    </recommendedName>
    <alternativeName>
        <fullName evidence="4">Stunted protein A</fullName>
    </alternativeName>
</protein>
<dbReference type="PANTHER" id="PTHR38044">
    <property type="entry name" value="BOUQUET FORMATION PROTEIN 4"/>
    <property type="match status" value="1"/>
</dbReference>
<dbReference type="PROSITE" id="PS51299">
    <property type="entry name" value="HTH_APSES"/>
    <property type="match status" value="1"/>
</dbReference>
<evidence type="ECO:0000313" key="7">
    <source>
        <dbReference type="EMBL" id="KAF7715596.1"/>
    </source>
</evidence>
<feature type="compositionally biased region" description="Polar residues" evidence="5">
    <location>
        <begin position="226"/>
        <end position="238"/>
    </location>
</feature>
<organism evidence="7 8">
    <name type="scientific">Penicillium ucsense</name>
    <dbReference type="NCBI Taxonomy" id="2839758"/>
    <lineage>
        <taxon>Eukaryota</taxon>
        <taxon>Fungi</taxon>
        <taxon>Dikarya</taxon>
        <taxon>Ascomycota</taxon>
        <taxon>Pezizomycotina</taxon>
        <taxon>Eurotiomycetes</taxon>
        <taxon>Eurotiomycetidae</taxon>
        <taxon>Eurotiales</taxon>
        <taxon>Aspergillaceae</taxon>
        <taxon>Penicillium</taxon>
    </lineage>
</organism>
<feature type="compositionally biased region" description="Low complexity" evidence="5">
    <location>
        <begin position="205"/>
        <end position="218"/>
    </location>
</feature>
<evidence type="ECO:0000256" key="1">
    <source>
        <dbReference type="ARBA" id="ARBA00019309"/>
    </source>
</evidence>
<evidence type="ECO:0000256" key="2">
    <source>
        <dbReference type="ARBA" id="ARBA00022969"/>
    </source>
</evidence>
<feature type="region of interest" description="Disordered" evidence="5">
    <location>
        <begin position="394"/>
        <end position="434"/>
    </location>
</feature>
<dbReference type="InterPro" id="IPR037548">
    <property type="entry name" value="Bqt4"/>
</dbReference>
<dbReference type="GO" id="GO:0048315">
    <property type="term" value="P:conidium formation"/>
    <property type="evidence" value="ECO:0007669"/>
    <property type="project" value="UniProtKB-KW"/>
</dbReference>
<evidence type="ECO:0000313" key="8">
    <source>
        <dbReference type="Proteomes" id="UP000631181"/>
    </source>
</evidence>
<sequence length="469" mass="51984">MSRHLPPKHNPLVLPDAAPSYEDLLARRRLGKTNLSVKATQIGTSNATKPENLGLFEYAHLRAPLPRDLQGSGIFPSHTPAQHPDVYFLMWDLSQRRSKDGFVSATGMFRIAFPWAKVEEERCEREYLKSREHTSHEEVAGNVWISPEFALELSREYQIYDWVRALLDPTDIIQSPSSAKKQITPPPRFDLPMDEPTLSRRSRRSVSPSKRPTSPRKSGAGRSAKDVQSTPSTAAANSSLQEALELTASMEAVANSAVSPVVLEEVEVTEVTVQGSPEKKRGRKPKKVVPQVDGEKEEVKTEEPVDEDEESVEKTEKPKAAKKEKTMAARKNVEVVEEESESEAVTSAPTINDTTTDKNNFTLDLPISLPEVPSAAETQEMIAKAKEMVEDAIKNQAGGSAEMPPSVTVTKKRKTVEEDSDEETAAEALQRSKKAKVLEDKLKRERVRNRALFGVSAAFALAASIPYFF</sequence>
<comment type="caution">
    <text evidence="7">The sequence shown here is derived from an EMBL/GenBank/DDBJ whole genome shotgun (WGS) entry which is preliminary data.</text>
</comment>
<keyword evidence="2" id="KW-0749">Sporulation</keyword>
<dbReference type="GO" id="GO:0030435">
    <property type="term" value="P:sporulation resulting in formation of a cellular spore"/>
    <property type="evidence" value="ECO:0007669"/>
    <property type="project" value="UniProtKB-KW"/>
</dbReference>
<reference evidence="7" key="1">
    <citation type="journal article" date="2020" name="Front. Microbiol.">
        <title>Gene regulatory networks of Penicillium echinulatum 2HH and Penicillium oxalicum 114-2 inferred by a computational biology approach.</title>
        <authorList>
            <person name="Lenz A.R."/>
            <person name="Galan-Vasquez E."/>
            <person name="Balbinot E."/>
            <person name="De Abreu F.P."/>
            <person name="De Oliveira N.S."/>
            <person name="Da Rosa L.O."/>
            <person name="De Avila E Silva S."/>
            <person name="Camassola M."/>
            <person name="Dillon A.J.P."/>
            <person name="Perez-Rueda E."/>
        </authorList>
    </citation>
    <scope>NUCLEOTIDE SEQUENCE</scope>
    <source>
        <strain evidence="7">S1M29</strain>
    </source>
</reference>
<feature type="region of interest" description="Disordered" evidence="5">
    <location>
        <begin position="269"/>
        <end position="359"/>
    </location>
</feature>
<dbReference type="Proteomes" id="UP000631181">
    <property type="component" value="Unassembled WGS sequence"/>
</dbReference>
<dbReference type="InterPro" id="IPR003163">
    <property type="entry name" value="Tscrpt_reg_HTH_APSES-type"/>
</dbReference>
<proteinExistence type="predicted"/>
<dbReference type="EMBL" id="WIWV01000056">
    <property type="protein sequence ID" value="KAF7715596.1"/>
    <property type="molecule type" value="Genomic_DNA"/>
</dbReference>
<dbReference type="FunFam" id="3.10.260.10:FF:000002">
    <property type="entry name" value="APSES transcription factor, putative"/>
    <property type="match status" value="1"/>
</dbReference>
<feature type="region of interest" description="Disordered" evidence="5">
    <location>
        <begin position="176"/>
        <end position="238"/>
    </location>
</feature>
<evidence type="ECO:0000256" key="3">
    <source>
        <dbReference type="ARBA" id="ARBA00023321"/>
    </source>
</evidence>
<feature type="compositionally biased region" description="Basic and acidic residues" evidence="5">
    <location>
        <begin position="312"/>
        <end position="334"/>
    </location>
</feature>
<dbReference type="GO" id="GO:0044820">
    <property type="term" value="P:mitotic telomere tethering at nuclear periphery"/>
    <property type="evidence" value="ECO:0007669"/>
    <property type="project" value="TreeGrafter"/>
</dbReference>
<feature type="compositionally biased region" description="Basic and acidic residues" evidence="5">
    <location>
        <begin position="293"/>
        <end position="303"/>
    </location>
</feature>
<name>A0A8J8W1K4_9EURO</name>
<dbReference type="GO" id="GO:1990862">
    <property type="term" value="C:nuclear membrane complex Bqt3-Bqt4"/>
    <property type="evidence" value="ECO:0007669"/>
    <property type="project" value="InterPro"/>
</dbReference>
<keyword evidence="8" id="KW-1185">Reference proteome</keyword>
<keyword evidence="3" id="KW-0183">Conidiation</keyword>
<evidence type="ECO:0000256" key="4">
    <source>
        <dbReference type="ARBA" id="ARBA00031907"/>
    </source>
</evidence>